<evidence type="ECO:0000313" key="8">
    <source>
        <dbReference type="Proteomes" id="UP000036987"/>
    </source>
</evidence>
<gene>
    <name evidence="7" type="ORF">ZOSMA_244G00010</name>
</gene>
<dbReference type="InterPro" id="IPR019142">
    <property type="entry name" value="Dymeclin"/>
</dbReference>
<evidence type="ECO:0000256" key="4">
    <source>
        <dbReference type="ARBA" id="ARBA00022707"/>
    </source>
</evidence>
<dbReference type="AlphaFoldDB" id="A0A0K9PJ39"/>
<dbReference type="EMBL" id="LFYR01000852">
    <property type="protein sequence ID" value="KMZ68250.1"/>
    <property type="molecule type" value="Genomic_DNA"/>
</dbReference>
<organism evidence="7 8">
    <name type="scientific">Zostera marina</name>
    <name type="common">Eelgrass</name>
    <dbReference type="NCBI Taxonomy" id="29655"/>
    <lineage>
        <taxon>Eukaryota</taxon>
        <taxon>Viridiplantae</taxon>
        <taxon>Streptophyta</taxon>
        <taxon>Embryophyta</taxon>
        <taxon>Tracheophyta</taxon>
        <taxon>Spermatophyta</taxon>
        <taxon>Magnoliopsida</taxon>
        <taxon>Liliopsida</taxon>
        <taxon>Zosteraceae</taxon>
        <taxon>Zostera</taxon>
    </lineage>
</organism>
<dbReference type="GO" id="GO:0005524">
    <property type="term" value="F:ATP binding"/>
    <property type="evidence" value="ECO:0007669"/>
    <property type="project" value="InterPro"/>
</dbReference>
<dbReference type="Pfam" id="PF09742">
    <property type="entry name" value="Dymeclin"/>
    <property type="match status" value="1"/>
</dbReference>
<dbReference type="Pfam" id="PF00006">
    <property type="entry name" value="ATP-synt_ab"/>
    <property type="match status" value="1"/>
</dbReference>
<dbReference type="Proteomes" id="UP000036987">
    <property type="component" value="Unassembled WGS sequence"/>
</dbReference>
<protein>
    <recommendedName>
        <fullName evidence="3">Dymeclin</fullName>
    </recommendedName>
</protein>
<evidence type="ECO:0000256" key="2">
    <source>
        <dbReference type="ARBA" id="ARBA00010603"/>
    </source>
</evidence>
<name>A0A0K9PJ39_ZOSMR</name>
<dbReference type="PANTHER" id="PTHR12895:SF9">
    <property type="entry name" value="DYMECLIN"/>
    <property type="match status" value="1"/>
</dbReference>
<dbReference type="STRING" id="29655.A0A0K9PJ39"/>
<dbReference type="SUPFAM" id="SSF52540">
    <property type="entry name" value="P-loop containing nucleoside triphosphate hydrolases"/>
    <property type="match status" value="1"/>
</dbReference>
<sequence>MVPTTVKYNLSKLRDVYLHTNCLATLANMAPHVNRLSAYASQRLISLFDMITRKYVAVQFNISLFVVYAIMHRQEVFKPFKNHPRFDELLENIYTVSAAREEVPGRRGYPGYMYTDQATIYERAGRIEGRKGSITEIPILTMPNDDITHPTQDLTG</sequence>
<evidence type="ECO:0000256" key="5">
    <source>
        <dbReference type="ARBA" id="ARBA00023288"/>
    </source>
</evidence>
<dbReference type="InterPro" id="IPR000194">
    <property type="entry name" value="ATPase_F1/V1/A1_a/bsu_nucl-bd"/>
</dbReference>
<dbReference type="OrthoDB" id="1731817at2759"/>
<evidence type="ECO:0000256" key="3">
    <source>
        <dbReference type="ARBA" id="ARBA00015736"/>
    </source>
</evidence>
<proteinExistence type="inferred from homology"/>
<dbReference type="InterPro" id="IPR027417">
    <property type="entry name" value="P-loop_NTPase"/>
</dbReference>
<accession>A0A0K9PJ39</accession>
<dbReference type="Gene3D" id="3.40.50.12240">
    <property type="match status" value="1"/>
</dbReference>
<comment type="caution">
    <text evidence="7">The sequence shown here is derived from an EMBL/GenBank/DDBJ whole genome shotgun (WGS) entry which is preliminary data.</text>
</comment>
<keyword evidence="8" id="KW-1185">Reference proteome</keyword>
<comment type="similarity">
    <text evidence="1">Belongs to the ATPase alpha/beta chains family.</text>
</comment>
<evidence type="ECO:0000313" key="7">
    <source>
        <dbReference type="EMBL" id="KMZ68250.1"/>
    </source>
</evidence>
<reference evidence="8" key="1">
    <citation type="journal article" date="2016" name="Nature">
        <title>The genome of the seagrass Zostera marina reveals angiosperm adaptation to the sea.</title>
        <authorList>
            <person name="Olsen J.L."/>
            <person name="Rouze P."/>
            <person name="Verhelst B."/>
            <person name="Lin Y.-C."/>
            <person name="Bayer T."/>
            <person name="Collen J."/>
            <person name="Dattolo E."/>
            <person name="De Paoli E."/>
            <person name="Dittami S."/>
            <person name="Maumus F."/>
            <person name="Michel G."/>
            <person name="Kersting A."/>
            <person name="Lauritano C."/>
            <person name="Lohaus R."/>
            <person name="Toepel M."/>
            <person name="Tonon T."/>
            <person name="Vanneste K."/>
            <person name="Amirebrahimi M."/>
            <person name="Brakel J."/>
            <person name="Bostroem C."/>
            <person name="Chovatia M."/>
            <person name="Grimwood J."/>
            <person name="Jenkins J.W."/>
            <person name="Jueterbock A."/>
            <person name="Mraz A."/>
            <person name="Stam W.T."/>
            <person name="Tice H."/>
            <person name="Bornberg-Bauer E."/>
            <person name="Green P.J."/>
            <person name="Pearson G.A."/>
            <person name="Procaccini G."/>
            <person name="Duarte C.M."/>
            <person name="Schmutz J."/>
            <person name="Reusch T.B.H."/>
            <person name="Van de Peer Y."/>
        </authorList>
    </citation>
    <scope>NUCLEOTIDE SEQUENCE [LARGE SCALE GENOMIC DNA]</scope>
    <source>
        <strain evidence="8">cv. Finnish</strain>
    </source>
</reference>
<dbReference type="PANTHER" id="PTHR12895">
    <property type="entry name" value="DYMECLIN"/>
    <property type="match status" value="1"/>
</dbReference>
<evidence type="ECO:0000259" key="6">
    <source>
        <dbReference type="Pfam" id="PF00006"/>
    </source>
</evidence>
<evidence type="ECO:0000256" key="1">
    <source>
        <dbReference type="ARBA" id="ARBA00008936"/>
    </source>
</evidence>
<keyword evidence="4" id="KW-0519">Myristate</keyword>
<keyword evidence="5" id="KW-0449">Lipoprotein</keyword>
<comment type="similarity">
    <text evidence="2">Belongs to the dymeclin family.</text>
</comment>
<feature type="domain" description="ATPase F1/V1/A1 complex alpha/beta subunit nucleotide-binding" evidence="6">
    <location>
        <begin position="95"/>
        <end position="155"/>
    </location>
</feature>